<organism evidence="7 8">
    <name type="scientific">Ostreococcus tauri virus OtV5</name>
    <dbReference type="NCBI Taxonomy" id="1785753"/>
    <lineage>
        <taxon>Viruses</taxon>
        <taxon>Varidnaviria</taxon>
        <taxon>Bamfordvirae</taxon>
        <taxon>Nucleocytoviricota</taxon>
        <taxon>Megaviricetes</taxon>
        <taxon>Algavirales</taxon>
        <taxon>Phycodnaviridae</taxon>
        <taxon>Prasinovirus</taxon>
        <taxon>Prasinovirus ostreotauri</taxon>
    </lineage>
</organism>
<proteinExistence type="predicted"/>
<evidence type="ECO:0000259" key="6">
    <source>
        <dbReference type="Pfam" id="PF24621"/>
    </source>
</evidence>
<dbReference type="Pfam" id="PF01761">
    <property type="entry name" value="DHQ_synthase"/>
    <property type="match status" value="1"/>
</dbReference>
<evidence type="ECO:0000256" key="3">
    <source>
        <dbReference type="ARBA" id="ARBA00022723"/>
    </source>
</evidence>
<evidence type="ECO:0000259" key="5">
    <source>
        <dbReference type="Pfam" id="PF01761"/>
    </source>
</evidence>
<keyword evidence="3" id="KW-0479">Metal-binding</keyword>
<dbReference type="InterPro" id="IPR056179">
    <property type="entry name" value="DHQS_C"/>
</dbReference>
<dbReference type="Proteomes" id="UP000203890">
    <property type="component" value="Segment"/>
</dbReference>
<dbReference type="PANTHER" id="PTHR43622">
    <property type="entry name" value="3-DEHYDROQUINATE SYNTHASE"/>
    <property type="match status" value="1"/>
</dbReference>
<sequence length="338" mass="38378">MSFTVGGRILKYDVGAGNTMCVRSKTKTYTVHFGKQKPVVNRNDVLIIDRKLCDLYDITSKFDRIVTLDAIEEKKNMECVLDVVDQLSEYNTKKNDILHVYGGGITQDVAGMAASMYKRGLKWSYTPTTLLSMCDSCIGSKVNVNFKNSKNQLGTMYPPDNVNIDTTYLQTLSRMDLDSGVGEILKLFSIAGVPWDVRDMDDSIKTCLNIKRVVIEEDEYEHTIRPILNYGHTFGHVFETMSDFKIPHGIAVLLGMYVIDCYFGQNVSKYSPFLNTMKVYTSHIKYDQDTFLKVLQNDKKMMGDTLHLIKVENGVSCMVKTVVDINMVKNIYSYVLKI</sequence>
<dbReference type="Pfam" id="PF24621">
    <property type="entry name" value="DHQS_C"/>
    <property type="match status" value="1"/>
</dbReference>
<dbReference type="Gene3D" id="3.40.50.1970">
    <property type="match status" value="1"/>
</dbReference>
<dbReference type="GeneID" id="5845777"/>
<dbReference type="OrthoDB" id="29904at10239"/>
<feature type="domain" description="3-dehydroquinate synthase C-terminal" evidence="6">
    <location>
        <begin position="198"/>
        <end position="300"/>
    </location>
</feature>
<feature type="domain" description="3-dehydroquinate synthase N-terminal" evidence="5">
    <location>
        <begin position="66"/>
        <end position="176"/>
    </location>
</feature>
<dbReference type="SUPFAM" id="SSF56796">
    <property type="entry name" value="Dehydroquinate synthase-like"/>
    <property type="match status" value="1"/>
</dbReference>
<reference evidence="7 8" key="1">
    <citation type="journal article" date="2008" name="PLoS ONE">
        <title>Life-cycle and genome of OtV5, a large DNA virus of the pelagic marine unicellular green alga Ostreococcus tauri.</title>
        <authorList>
            <person name="Derelle E."/>
            <person name="Ferraz C."/>
            <person name="Escande M.L."/>
            <person name="Eychenie S."/>
            <person name="Cooke R."/>
            <person name="Piganeau G."/>
            <person name="Desdevises Y."/>
            <person name="Bellec L."/>
            <person name="Moreau H."/>
            <person name="Grimsley N."/>
        </authorList>
    </citation>
    <scope>NUCLEOTIDE SEQUENCE [LARGE SCALE GENOMIC DNA]</scope>
    <source>
        <strain evidence="7 8">OtV5</strain>
    </source>
</reference>
<evidence type="ECO:0000313" key="7">
    <source>
        <dbReference type="EMBL" id="ABY27820.1"/>
    </source>
</evidence>
<keyword evidence="4" id="KW-0520">NAD</keyword>
<dbReference type="PANTHER" id="PTHR43622:SF1">
    <property type="entry name" value="3-DEHYDROQUINATE SYNTHASE"/>
    <property type="match status" value="1"/>
</dbReference>
<dbReference type="GO" id="GO:0003856">
    <property type="term" value="F:3-dehydroquinate synthase activity"/>
    <property type="evidence" value="ECO:0007669"/>
    <property type="project" value="TreeGrafter"/>
</dbReference>
<comment type="cofactor">
    <cofactor evidence="2">
        <name>Co(2+)</name>
        <dbReference type="ChEBI" id="CHEBI:48828"/>
    </cofactor>
</comment>
<dbReference type="InterPro" id="IPR030960">
    <property type="entry name" value="DHQS/DOIS_N"/>
</dbReference>
<dbReference type="RefSeq" id="YP_001648116.1">
    <property type="nucleotide sequence ID" value="NC_010191.2"/>
</dbReference>
<dbReference type="EMBL" id="EU304328">
    <property type="protein sequence ID" value="ABY27820.1"/>
    <property type="molecule type" value="Genomic_DNA"/>
</dbReference>
<gene>
    <name evidence="7" type="ORF">OtV5_038</name>
</gene>
<protein>
    <submittedName>
        <fullName evidence="7">Putative 3-dehydroquinate synthase</fullName>
    </submittedName>
</protein>
<comment type="cofactor">
    <cofactor evidence="1">
        <name>NAD(+)</name>
        <dbReference type="ChEBI" id="CHEBI:57540"/>
    </cofactor>
</comment>
<dbReference type="CDD" id="cd08195">
    <property type="entry name" value="DHQS"/>
    <property type="match status" value="1"/>
</dbReference>
<dbReference type="KEGG" id="vg:5845777"/>
<evidence type="ECO:0000256" key="4">
    <source>
        <dbReference type="ARBA" id="ARBA00023027"/>
    </source>
</evidence>
<evidence type="ECO:0000313" key="8">
    <source>
        <dbReference type="Proteomes" id="UP000203890"/>
    </source>
</evidence>
<dbReference type="InterPro" id="IPR050071">
    <property type="entry name" value="Dehydroquinate_synthase"/>
</dbReference>
<evidence type="ECO:0000256" key="2">
    <source>
        <dbReference type="ARBA" id="ARBA00001941"/>
    </source>
</evidence>
<dbReference type="Gene3D" id="1.20.1090.10">
    <property type="entry name" value="Dehydroquinate synthase-like - alpha domain"/>
    <property type="match status" value="1"/>
</dbReference>
<accession>A9YVT7</accession>
<dbReference type="GO" id="GO:0046872">
    <property type="term" value="F:metal ion binding"/>
    <property type="evidence" value="ECO:0007669"/>
    <property type="project" value="UniProtKB-KW"/>
</dbReference>
<evidence type="ECO:0000256" key="1">
    <source>
        <dbReference type="ARBA" id="ARBA00001911"/>
    </source>
</evidence>
<name>A9YVT7_9PHYC</name>
<keyword evidence="8" id="KW-1185">Reference proteome</keyword>